<keyword evidence="2" id="KW-1185">Reference proteome</keyword>
<protein>
    <submittedName>
        <fullName evidence="1">Uncharacterized protein</fullName>
    </submittedName>
</protein>
<proteinExistence type="predicted"/>
<reference evidence="1" key="1">
    <citation type="submission" date="2019-10" db="EMBL/GenBank/DDBJ databases">
        <authorList>
            <consortium name="DOE Joint Genome Institute"/>
            <person name="Kuo A."/>
            <person name="Miyauchi S."/>
            <person name="Kiss E."/>
            <person name="Drula E."/>
            <person name="Kohler A."/>
            <person name="Sanchez-Garcia M."/>
            <person name="Andreopoulos B."/>
            <person name="Barry K.W."/>
            <person name="Bonito G."/>
            <person name="Buee M."/>
            <person name="Carver A."/>
            <person name="Chen C."/>
            <person name="Cichocki N."/>
            <person name="Clum A."/>
            <person name="Culley D."/>
            <person name="Crous P.W."/>
            <person name="Fauchery L."/>
            <person name="Girlanda M."/>
            <person name="Hayes R."/>
            <person name="Keri Z."/>
            <person name="Labutti K."/>
            <person name="Lipzen A."/>
            <person name="Lombard V."/>
            <person name="Magnuson J."/>
            <person name="Maillard F."/>
            <person name="Morin E."/>
            <person name="Murat C."/>
            <person name="Nolan M."/>
            <person name="Ohm R."/>
            <person name="Pangilinan J."/>
            <person name="Pereira M."/>
            <person name="Perotto S."/>
            <person name="Peter M."/>
            <person name="Riley R."/>
            <person name="Sitrit Y."/>
            <person name="Stielow B."/>
            <person name="Szollosi G."/>
            <person name="Zifcakova L."/>
            <person name="Stursova M."/>
            <person name="Spatafora J.W."/>
            <person name="Tedersoo L."/>
            <person name="Vaario L.-M."/>
            <person name="Yamada A."/>
            <person name="Yan M."/>
            <person name="Wang P."/>
            <person name="Xu J."/>
            <person name="Bruns T."/>
            <person name="Baldrian P."/>
            <person name="Vilgalys R."/>
            <person name="Henrissat B."/>
            <person name="Grigoriev I.V."/>
            <person name="Hibbett D."/>
            <person name="Nagy L.G."/>
            <person name="Martin F.M."/>
        </authorList>
    </citation>
    <scope>NUCLEOTIDE SEQUENCE</scope>
    <source>
        <strain evidence="1">P2</strain>
    </source>
</reference>
<gene>
    <name evidence="1" type="ORF">BDM02DRAFT_3188027</name>
</gene>
<accession>A0ACB6ZCP1</accession>
<name>A0ACB6ZCP1_THEGA</name>
<comment type="caution">
    <text evidence="1">The sequence shown here is derived from an EMBL/GenBank/DDBJ whole genome shotgun (WGS) entry which is preliminary data.</text>
</comment>
<dbReference type="Proteomes" id="UP000886501">
    <property type="component" value="Unassembled WGS sequence"/>
</dbReference>
<dbReference type="EMBL" id="MU118035">
    <property type="protein sequence ID" value="KAF9647361.1"/>
    <property type="molecule type" value="Genomic_DNA"/>
</dbReference>
<evidence type="ECO:0000313" key="2">
    <source>
        <dbReference type="Proteomes" id="UP000886501"/>
    </source>
</evidence>
<organism evidence="1 2">
    <name type="scientific">Thelephora ganbajun</name>
    <name type="common">Ganba fungus</name>
    <dbReference type="NCBI Taxonomy" id="370292"/>
    <lineage>
        <taxon>Eukaryota</taxon>
        <taxon>Fungi</taxon>
        <taxon>Dikarya</taxon>
        <taxon>Basidiomycota</taxon>
        <taxon>Agaricomycotina</taxon>
        <taxon>Agaricomycetes</taxon>
        <taxon>Thelephorales</taxon>
        <taxon>Thelephoraceae</taxon>
        <taxon>Thelephora</taxon>
    </lineage>
</organism>
<reference evidence="1" key="2">
    <citation type="journal article" date="2020" name="Nat. Commun.">
        <title>Large-scale genome sequencing of mycorrhizal fungi provides insights into the early evolution of symbiotic traits.</title>
        <authorList>
            <person name="Miyauchi S."/>
            <person name="Kiss E."/>
            <person name="Kuo A."/>
            <person name="Drula E."/>
            <person name="Kohler A."/>
            <person name="Sanchez-Garcia M."/>
            <person name="Morin E."/>
            <person name="Andreopoulos B."/>
            <person name="Barry K.W."/>
            <person name="Bonito G."/>
            <person name="Buee M."/>
            <person name="Carver A."/>
            <person name="Chen C."/>
            <person name="Cichocki N."/>
            <person name="Clum A."/>
            <person name="Culley D."/>
            <person name="Crous P.W."/>
            <person name="Fauchery L."/>
            <person name="Girlanda M."/>
            <person name="Hayes R.D."/>
            <person name="Keri Z."/>
            <person name="LaButti K."/>
            <person name="Lipzen A."/>
            <person name="Lombard V."/>
            <person name="Magnuson J."/>
            <person name="Maillard F."/>
            <person name="Murat C."/>
            <person name="Nolan M."/>
            <person name="Ohm R.A."/>
            <person name="Pangilinan J."/>
            <person name="Pereira M.F."/>
            <person name="Perotto S."/>
            <person name="Peter M."/>
            <person name="Pfister S."/>
            <person name="Riley R."/>
            <person name="Sitrit Y."/>
            <person name="Stielow J.B."/>
            <person name="Szollosi G."/>
            <person name="Zifcakova L."/>
            <person name="Stursova M."/>
            <person name="Spatafora J.W."/>
            <person name="Tedersoo L."/>
            <person name="Vaario L.M."/>
            <person name="Yamada A."/>
            <person name="Yan M."/>
            <person name="Wang P."/>
            <person name="Xu J."/>
            <person name="Bruns T."/>
            <person name="Baldrian P."/>
            <person name="Vilgalys R."/>
            <person name="Dunand C."/>
            <person name="Henrissat B."/>
            <person name="Grigoriev I.V."/>
            <person name="Hibbett D."/>
            <person name="Nagy L.G."/>
            <person name="Martin F.M."/>
        </authorList>
    </citation>
    <scope>NUCLEOTIDE SEQUENCE</scope>
    <source>
        <strain evidence="1">P2</strain>
    </source>
</reference>
<sequence length="1254" mass="135495">MPLIQSRPSLSLHHQSSNTNKSGSIPDLNSVPHLSSPSRSFSVGHYPSPQTSPNSKTTFAPSNSNVGQLQPQQQSTPVSTGKTTFRSFRNLLPFGPGKLPASPNTSSSFVLTPNRSFSLGQRPAKEKEKGGDKKLRSPIPNLPDLPNPQKPPVLVIQNAPSPPDIGTTTSPYASVLSSLPPQLPPLRLQSETQQSAPLISITLPFPTPASTPSPASASPSRTDHGTLPLSTSSIPRISDATDNPSRGDLSTIVESETSALSISKHIPTLVEEDPVDDQPEDEQEDVGNPSRPLLNELNSRNQVDGPHKGSRHTAPGSPTASMTLELSTSHLAEIAAEVRNAMSVGGGQNEAWLASVVVEEASEPKIDPGSGQGGDTEEDPNRLGVGSGLGDVSFNFHTLDPELAALLSPNKIVGGNVSRSGSTERLSPSPSPNMRIQRIPDEGLSPSLSPNLLSASSRSKGSPVPPPDNLPLLAESPQLSPQLPQPKRIFSSTKPHSPTHIPRPSLSSNSTATPSPSSTKPCFPRSNASGSAESSSADATTPDRRPSTSLSHPSVLRPSSPPIDPEDQAYAMGRGSVDRRPGSKLGPNTPFKTSTLHNLPSSRPALRQLSTPNGPWDPETVSPSSRMSSSLGIAGRRQFAPRPSLDSARPSFERPERLERPSPQSQPLSQGRVRNRNRSMSESTGSPELARQLSSQPNSGSLHRRAIDFTGPRTARLFREAGLLPKDRDRERDRDEEAPSRQTSPIYSRSSMDRERVGDYHRQMAPSRTGYSEISTTSSTWGRTRPSPSIVSERVGTPFTSSSSTAPTSATSSLPPLSLPVSSALQQQREDATAYQVLREKHQMETEALLSALSDSQNLNKILREENVRMREENAQLRERLVVLEETIEVMRRERERERERERLNGSRSHSRNQSAYGSSSRPRMSRFASSEHVGIGRTASSLEGVYKRSYVSAASRPHTTYFSHGDEFVSDIFPLKGGSRAGSRLGMGSTLGSELDLVSPESSPGEVVGHRRISPDHRATFMDDRPARSIVSHTRNGSDHDHRDRVHSIANGFGLGHGHPSRRFEAGMEKAKAKGASGLGGRRAVSDTLSQRSLRESSSRPHSRPDIEDEQEDDEDETQRGFGQLSRKSSRHLRTHSITSSVFGVPPSNMSMLMHSSPNSDDEGSLGEDETRRDLRPHPSPTFIFKKTQTSPHVANHGKDVSTGNVSNVSPTTVNFSMSQPGSPGSLRLSSDHEDHLGDMESLHFDGEFDDLS</sequence>
<evidence type="ECO:0000313" key="1">
    <source>
        <dbReference type="EMBL" id="KAF9647361.1"/>
    </source>
</evidence>